<keyword evidence="2" id="KW-1185">Reference proteome</keyword>
<evidence type="ECO:0000313" key="2">
    <source>
        <dbReference type="Proteomes" id="UP000824540"/>
    </source>
</evidence>
<reference evidence="1" key="1">
    <citation type="thesis" date="2021" institute="BYU ScholarsArchive" country="Provo, UT, USA">
        <title>Applications of and Algorithms for Genome Assembly and Genomic Analyses with an Emphasis on Marine Teleosts.</title>
        <authorList>
            <person name="Pickett B.D."/>
        </authorList>
    </citation>
    <scope>NUCLEOTIDE SEQUENCE</scope>
    <source>
        <strain evidence="1">HI-2016</strain>
    </source>
</reference>
<comment type="caution">
    <text evidence="1">The sequence shown here is derived from an EMBL/GenBank/DDBJ whole genome shotgun (WGS) entry which is preliminary data.</text>
</comment>
<evidence type="ECO:0000313" key="1">
    <source>
        <dbReference type="EMBL" id="KAG9338126.1"/>
    </source>
</evidence>
<gene>
    <name evidence="1" type="ORF">JZ751_027097</name>
</gene>
<organism evidence="1 2">
    <name type="scientific">Albula glossodonta</name>
    <name type="common">roundjaw bonefish</name>
    <dbReference type="NCBI Taxonomy" id="121402"/>
    <lineage>
        <taxon>Eukaryota</taxon>
        <taxon>Metazoa</taxon>
        <taxon>Chordata</taxon>
        <taxon>Craniata</taxon>
        <taxon>Vertebrata</taxon>
        <taxon>Euteleostomi</taxon>
        <taxon>Actinopterygii</taxon>
        <taxon>Neopterygii</taxon>
        <taxon>Teleostei</taxon>
        <taxon>Albuliformes</taxon>
        <taxon>Albulidae</taxon>
        <taxon>Albula</taxon>
    </lineage>
</organism>
<dbReference type="AlphaFoldDB" id="A0A8T2NEB8"/>
<accession>A0A8T2NEB8</accession>
<sequence length="55" mass="6251">MWFEFEIYCSPVAPGCVYVNRRRTYSDAKNARNEKRNEMNAKTDFALGGAKVASS</sequence>
<proteinExistence type="predicted"/>
<name>A0A8T2NEB8_9TELE</name>
<dbReference type="EMBL" id="JAFBMS010000073">
    <property type="protein sequence ID" value="KAG9338126.1"/>
    <property type="molecule type" value="Genomic_DNA"/>
</dbReference>
<dbReference type="Proteomes" id="UP000824540">
    <property type="component" value="Unassembled WGS sequence"/>
</dbReference>
<protein>
    <submittedName>
        <fullName evidence="1">Uncharacterized protein</fullName>
    </submittedName>
</protein>